<feature type="transmembrane region" description="Helical" evidence="2">
    <location>
        <begin position="104"/>
        <end position="122"/>
    </location>
</feature>
<dbReference type="RefSeq" id="WP_219059239.1">
    <property type="nucleotide sequence ID" value="NZ_JAHBBH010000033.1"/>
</dbReference>
<organism evidence="3 4">
    <name type="scientific">Bifidobacterium miconis</name>
    <dbReference type="NCBI Taxonomy" id="2834435"/>
    <lineage>
        <taxon>Bacteria</taxon>
        <taxon>Bacillati</taxon>
        <taxon>Actinomycetota</taxon>
        <taxon>Actinomycetes</taxon>
        <taxon>Bifidobacteriales</taxon>
        <taxon>Bifidobacteriaceae</taxon>
        <taxon>Bifidobacterium</taxon>
    </lineage>
</organism>
<feature type="transmembrane region" description="Helical" evidence="2">
    <location>
        <begin position="152"/>
        <end position="172"/>
    </location>
</feature>
<proteinExistence type="predicted"/>
<feature type="transmembrane region" description="Helical" evidence="2">
    <location>
        <begin position="128"/>
        <end position="145"/>
    </location>
</feature>
<feature type="transmembrane region" description="Helical" evidence="2">
    <location>
        <begin position="299"/>
        <end position="319"/>
    </location>
</feature>
<evidence type="ECO:0000313" key="4">
    <source>
        <dbReference type="Proteomes" id="UP000700815"/>
    </source>
</evidence>
<accession>A0ABS6WH28</accession>
<dbReference type="Pfam" id="PF14256">
    <property type="entry name" value="YwiC"/>
    <property type="match status" value="1"/>
</dbReference>
<dbReference type="EMBL" id="JAHBBH010000033">
    <property type="protein sequence ID" value="MBW3093257.1"/>
    <property type="molecule type" value="Genomic_DNA"/>
</dbReference>
<sequence length="352" mass="37963">MSKTARTTTFTTRNGSRGTSRNGSCNGGSRRGGCSARSILRDWIPDQPGAWVMALLPALSGVAIGGVTVNTVWMLVAWALCYCVQFTAARWIKSRFSRRYAKQTLIYTVLLATVGLPFLSVNPGVLRWAPYFAVLAAVSFAAAYLRRERSLWGNGAAVLASSSMPTVIASFGDPATLSDGCTVPTALANGLISHADCVRYVEHGAALFRGQLPTPDTWWSTYALPSAGLAASLLFALTQFGSVLFVKTMIRERGNRRYLRASWGWHGMLLALCAGAWLLADPSGRLAWLRGGWSDPSSFDWKGCMMTVVAACLLLRAIVLPIVAKNRRLKPIAVGMTELTSNLLVFAASVAF</sequence>
<evidence type="ECO:0000256" key="1">
    <source>
        <dbReference type="SAM" id="MobiDB-lite"/>
    </source>
</evidence>
<dbReference type="InterPro" id="IPR025576">
    <property type="entry name" value="YwiC"/>
</dbReference>
<keyword evidence="4" id="KW-1185">Reference proteome</keyword>
<comment type="caution">
    <text evidence="3">The sequence shown here is derived from an EMBL/GenBank/DDBJ whole genome shotgun (WGS) entry which is preliminary data.</text>
</comment>
<gene>
    <name evidence="3" type="ORF">KIH79_10075</name>
</gene>
<feature type="region of interest" description="Disordered" evidence="1">
    <location>
        <begin position="1"/>
        <end position="31"/>
    </location>
</feature>
<protein>
    <submittedName>
        <fullName evidence="3">YwiC-like family protein</fullName>
    </submittedName>
</protein>
<dbReference type="Proteomes" id="UP000700815">
    <property type="component" value="Unassembled WGS sequence"/>
</dbReference>
<name>A0ABS6WH28_9BIFI</name>
<reference evidence="3 4" key="1">
    <citation type="submission" date="2021-05" db="EMBL/GenBank/DDBJ databases">
        <title>Phylogenetic classification of ten novel species belonging to the genus Bifidobacterium comprising B. colchicus sp. nov., B. abeli sp. nov., B. bicoloris sp. nov., B. guerezis sp. nov., B. rosaliae sp. nov., B. santillanensis sp. nov., B. argentati sp. nov., B. amazzoni sp. nov., B. pluviali sp. nov., and B. pinnaculum sp. nov.</title>
        <authorList>
            <person name="Lugli G.A."/>
            <person name="Ruiz Garcia L."/>
            <person name="Margolles A."/>
            <person name="Ventura M."/>
        </authorList>
    </citation>
    <scope>NUCLEOTIDE SEQUENCE [LARGE SCALE GENOMIC DNA]</scope>
    <source>
        <strain evidence="3 4">82T10</strain>
    </source>
</reference>
<feature type="compositionally biased region" description="Low complexity" evidence="1">
    <location>
        <begin position="1"/>
        <end position="24"/>
    </location>
</feature>
<evidence type="ECO:0000256" key="2">
    <source>
        <dbReference type="SAM" id="Phobius"/>
    </source>
</evidence>
<evidence type="ECO:0000313" key="3">
    <source>
        <dbReference type="EMBL" id="MBW3093257.1"/>
    </source>
</evidence>
<feature type="transmembrane region" description="Helical" evidence="2">
    <location>
        <begin position="258"/>
        <end position="279"/>
    </location>
</feature>
<feature type="transmembrane region" description="Helical" evidence="2">
    <location>
        <begin position="222"/>
        <end position="246"/>
    </location>
</feature>
<keyword evidence="2" id="KW-1133">Transmembrane helix</keyword>
<keyword evidence="2" id="KW-0472">Membrane</keyword>
<keyword evidence="2" id="KW-0812">Transmembrane</keyword>